<evidence type="ECO:0000256" key="8">
    <source>
        <dbReference type="SAM" id="SignalP"/>
    </source>
</evidence>
<comment type="similarity">
    <text evidence="2">Belongs to the 'GDSL' lipolytic enzyme family.</text>
</comment>
<dbReference type="PANTHER" id="PTHR45650">
    <property type="entry name" value="GDSL-LIKE LIPASE/ACYLHYDROLASE-RELATED"/>
    <property type="match status" value="1"/>
</dbReference>
<feature type="signal peptide" evidence="8">
    <location>
        <begin position="1"/>
        <end position="22"/>
    </location>
</feature>
<comment type="caution">
    <text evidence="9">The sequence shown here is derived from an EMBL/GenBank/DDBJ whole genome shotgun (WGS) entry which is preliminary data.</text>
</comment>
<evidence type="ECO:0000256" key="2">
    <source>
        <dbReference type="ARBA" id="ARBA00008668"/>
    </source>
</evidence>
<keyword evidence="10" id="KW-1185">Reference proteome</keyword>
<feature type="chain" id="PRO_5043037657" description="GDSL esterase/lipase" evidence="8">
    <location>
        <begin position="23"/>
        <end position="557"/>
    </location>
</feature>
<dbReference type="AlphaFoldDB" id="A0AAP0N1K5"/>
<dbReference type="InterPro" id="IPR036514">
    <property type="entry name" value="SGNH_hydro_sf"/>
</dbReference>
<protein>
    <recommendedName>
        <fullName evidence="11">GDSL esterase/lipase</fullName>
    </recommendedName>
</protein>
<dbReference type="PANTHER" id="PTHR45650:SF3">
    <property type="entry name" value="OS01G0748500 PROTEIN"/>
    <property type="match status" value="1"/>
</dbReference>
<dbReference type="FunFam" id="3.40.50.1110:FF:000003">
    <property type="entry name" value="GDSL esterase/lipase APG"/>
    <property type="match status" value="1"/>
</dbReference>
<dbReference type="Gene3D" id="3.40.50.1110">
    <property type="entry name" value="SGNH hydrolase"/>
    <property type="match status" value="1"/>
</dbReference>
<evidence type="ECO:0000256" key="4">
    <source>
        <dbReference type="ARBA" id="ARBA00022729"/>
    </source>
</evidence>
<dbReference type="GO" id="GO:0016042">
    <property type="term" value="P:lipid catabolic process"/>
    <property type="evidence" value="ECO:0007669"/>
    <property type="project" value="UniProtKB-KW"/>
</dbReference>
<evidence type="ECO:0000256" key="1">
    <source>
        <dbReference type="ARBA" id="ARBA00004613"/>
    </source>
</evidence>
<evidence type="ECO:0000313" key="10">
    <source>
        <dbReference type="Proteomes" id="UP001428341"/>
    </source>
</evidence>
<reference evidence="9 10" key="1">
    <citation type="submission" date="2024-05" db="EMBL/GenBank/DDBJ databases">
        <title>Haplotype-resolved chromosome-level genome assembly of Huyou (Citrus changshanensis).</title>
        <authorList>
            <person name="Miao C."/>
            <person name="Chen W."/>
            <person name="Wu Y."/>
            <person name="Wang L."/>
            <person name="Zhao S."/>
            <person name="Grierson D."/>
            <person name="Xu C."/>
            <person name="Chen K."/>
        </authorList>
    </citation>
    <scope>NUCLEOTIDE SEQUENCE [LARGE SCALE GENOMIC DNA]</scope>
    <source>
        <strain evidence="9">01-14</strain>
        <tissue evidence="9">Leaf</tissue>
    </source>
</reference>
<evidence type="ECO:0000256" key="7">
    <source>
        <dbReference type="ARBA" id="ARBA00023098"/>
    </source>
</evidence>
<keyword evidence="7" id="KW-0443">Lipid metabolism</keyword>
<organism evidence="9 10">
    <name type="scientific">Citrus x changshan-huyou</name>
    <dbReference type="NCBI Taxonomy" id="2935761"/>
    <lineage>
        <taxon>Eukaryota</taxon>
        <taxon>Viridiplantae</taxon>
        <taxon>Streptophyta</taxon>
        <taxon>Embryophyta</taxon>
        <taxon>Tracheophyta</taxon>
        <taxon>Spermatophyta</taxon>
        <taxon>Magnoliopsida</taxon>
        <taxon>eudicotyledons</taxon>
        <taxon>Gunneridae</taxon>
        <taxon>Pentapetalae</taxon>
        <taxon>rosids</taxon>
        <taxon>malvids</taxon>
        <taxon>Sapindales</taxon>
        <taxon>Rutaceae</taxon>
        <taxon>Aurantioideae</taxon>
        <taxon>Citrus</taxon>
    </lineage>
</organism>
<keyword evidence="4 8" id="KW-0732">Signal</keyword>
<name>A0AAP0N1K5_9ROSI</name>
<evidence type="ECO:0000256" key="6">
    <source>
        <dbReference type="ARBA" id="ARBA00022963"/>
    </source>
</evidence>
<keyword evidence="6" id="KW-0442">Lipid degradation</keyword>
<comment type="subcellular location">
    <subcellularLocation>
        <location evidence="1">Secreted</location>
    </subcellularLocation>
</comment>
<keyword evidence="5" id="KW-0378">Hydrolase</keyword>
<dbReference type="InterPro" id="IPR001087">
    <property type="entry name" value="GDSL"/>
</dbReference>
<dbReference type="InterPro" id="IPR035669">
    <property type="entry name" value="SGNH_plant_lipase-like"/>
</dbReference>
<accession>A0AAP0N1K5</accession>
<dbReference type="CDD" id="cd01837">
    <property type="entry name" value="SGNH_plant_lipase_like"/>
    <property type="match status" value="1"/>
</dbReference>
<keyword evidence="3" id="KW-0964">Secreted</keyword>
<dbReference type="GO" id="GO:0016788">
    <property type="term" value="F:hydrolase activity, acting on ester bonds"/>
    <property type="evidence" value="ECO:0007669"/>
    <property type="project" value="InterPro"/>
</dbReference>
<evidence type="ECO:0000256" key="5">
    <source>
        <dbReference type="ARBA" id="ARBA00022801"/>
    </source>
</evidence>
<gene>
    <name evidence="9" type="ORF">WN944_012446</name>
</gene>
<dbReference type="EMBL" id="JBCGBO010000002">
    <property type="protein sequence ID" value="KAK9223997.1"/>
    <property type="molecule type" value="Genomic_DNA"/>
</dbReference>
<dbReference type="Pfam" id="PF00657">
    <property type="entry name" value="Lipase_GDSL"/>
    <property type="match status" value="1"/>
</dbReference>
<proteinExistence type="inferred from homology"/>
<dbReference type="Proteomes" id="UP001428341">
    <property type="component" value="Unassembled WGS sequence"/>
</dbReference>
<dbReference type="InterPro" id="IPR051238">
    <property type="entry name" value="GDSL_esterase/lipase"/>
</dbReference>
<evidence type="ECO:0008006" key="11">
    <source>
        <dbReference type="Google" id="ProtNLM"/>
    </source>
</evidence>
<evidence type="ECO:0000256" key="3">
    <source>
        <dbReference type="ARBA" id="ARBA00022525"/>
    </source>
</evidence>
<evidence type="ECO:0000313" key="9">
    <source>
        <dbReference type="EMBL" id="KAK9223997.1"/>
    </source>
</evidence>
<dbReference type="GO" id="GO:0005576">
    <property type="term" value="C:extracellular region"/>
    <property type="evidence" value="ECO:0007669"/>
    <property type="project" value="UniProtKB-SubCell"/>
</dbReference>
<sequence length="557" mass="62311">MAKIRFTAAPILILVLLTGTAPAPIHSLSVSNYRTFFSLSHSLLMRVSNLRAERGDISGANRAKAISQKLQRGAHLWLACWGLAFSLGWDYVKNYAWRELDYRELYDAVSDLNELSSILSESMNSDIDRVAWVGRNYGKILATSKRLSARLLNVFRRSGPLREVVEAVQREVVDGDLLRDCLENLFPLSGLMDLRKWWVVMVLLVLINIQNYYYGAKAAPQVPCYFIFGDSLVDNGNNNQLSSLARANYLPYGIDFPNGPTGRFSNGKTTVDVIAQLLGFDGYIPPYSAARGQDILRGVNYASAAAGIREETGRQLGDRISFSGQVKNYQNTVQQVVNLLGNQDQAANYLSRCIYSIGLGSNDYLNNYFQPLYYSTGRQYTPEQYADLLIQQYTQQLQALYNYGARKFVLIGVGQIGCSPNQLAQNSPDGRTCVKRVNDANVIFNNKLRGLVDQFNNNDSDAKFIYINAYGIFQDITANPARYGFRVTNTGCCGVGRNNGQITCLPLQNPCPNRREYVFWDAFHPTEAANTIIATRSYSAQSPSDAYPIDIRRLAQL</sequence>